<feature type="transmembrane region" description="Helical" evidence="7">
    <location>
        <begin position="311"/>
        <end position="336"/>
    </location>
</feature>
<evidence type="ECO:0000256" key="5">
    <source>
        <dbReference type="ARBA" id="ARBA00031636"/>
    </source>
</evidence>
<evidence type="ECO:0000313" key="8">
    <source>
        <dbReference type="EMBL" id="NYE15396.1"/>
    </source>
</evidence>
<accession>A0A7Y9KFF7</accession>
<feature type="transmembrane region" description="Helical" evidence="7">
    <location>
        <begin position="26"/>
        <end position="49"/>
    </location>
</feature>
<feature type="transmembrane region" description="Helical" evidence="7">
    <location>
        <begin position="141"/>
        <end position="159"/>
    </location>
</feature>
<dbReference type="GO" id="GO:0042910">
    <property type="term" value="F:xenobiotic transmembrane transporter activity"/>
    <property type="evidence" value="ECO:0007669"/>
    <property type="project" value="InterPro"/>
</dbReference>
<keyword evidence="7" id="KW-0472">Membrane</keyword>
<feature type="region of interest" description="Disordered" evidence="6">
    <location>
        <begin position="442"/>
        <end position="464"/>
    </location>
</feature>
<feature type="transmembrane region" description="Helical" evidence="7">
    <location>
        <begin position="415"/>
        <end position="437"/>
    </location>
</feature>
<evidence type="ECO:0000313" key="9">
    <source>
        <dbReference type="Proteomes" id="UP000591272"/>
    </source>
</evidence>
<feature type="transmembrane region" description="Helical" evidence="7">
    <location>
        <begin position="385"/>
        <end position="409"/>
    </location>
</feature>
<dbReference type="PANTHER" id="PTHR43298:SF2">
    <property type="entry name" value="FMN_FAD EXPORTER YEEO-RELATED"/>
    <property type="match status" value="1"/>
</dbReference>
<comment type="caution">
    <text evidence="8">The sequence shown here is derived from an EMBL/GenBank/DDBJ whole genome shotgun (WGS) entry which is preliminary data.</text>
</comment>
<feature type="transmembrane region" description="Helical" evidence="7">
    <location>
        <begin position="283"/>
        <end position="299"/>
    </location>
</feature>
<dbReference type="PANTHER" id="PTHR43298">
    <property type="entry name" value="MULTIDRUG RESISTANCE PROTEIN NORM-RELATED"/>
    <property type="match status" value="1"/>
</dbReference>
<feature type="transmembrane region" description="Helical" evidence="7">
    <location>
        <begin position="61"/>
        <end position="79"/>
    </location>
</feature>
<dbReference type="Proteomes" id="UP000591272">
    <property type="component" value="Unassembled WGS sequence"/>
</dbReference>
<name>A0A7Y9KFF7_9ACTN</name>
<dbReference type="AlphaFoldDB" id="A0A7Y9KFF7"/>
<evidence type="ECO:0000256" key="3">
    <source>
        <dbReference type="ARBA" id="ARBA00020268"/>
    </source>
</evidence>
<comment type="function">
    <text evidence="1">Multidrug efflux pump.</text>
</comment>
<dbReference type="GO" id="GO:0005886">
    <property type="term" value="C:plasma membrane"/>
    <property type="evidence" value="ECO:0007669"/>
    <property type="project" value="TreeGrafter"/>
</dbReference>
<protein>
    <recommendedName>
        <fullName evidence="3">Probable multidrug resistance protein NorM</fullName>
    </recommendedName>
    <alternativeName>
        <fullName evidence="5">Multidrug-efflux transporter</fullName>
    </alternativeName>
</protein>
<feature type="transmembrane region" description="Helical" evidence="7">
    <location>
        <begin position="197"/>
        <end position="220"/>
    </location>
</feature>
<keyword evidence="4" id="KW-0813">Transport</keyword>
<feature type="transmembrane region" description="Helical" evidence="7">
    <location>
        <begin position="100"/>
        <end position="121"/>
    </location>
</feature>
<gene>
    <name evidence="8" type="ORF">BJ999_005692</name>
</gene>
<evidence type="ECO:0000256" key="6">
    <source>
        <dbReference type="SAM" id="MobiDB-lite"/>
    </source>
</evidence>
<evidence type="ECO:0000256" key="4">
    <source>
        <dbReference type="ARBA" id="ARBA00022448"/>
    </source>
</evidence>
<keyword evidence="7" id="KW-1133">Transmembrane helix</keyword>
<organism evidence="8 9">
    <name type="scientific">Actinomadura citrea</name>
    <dbReference type="NCBI Taxonomy" id="46158"/>
    <lineage>
        <taxon>Bacteria</taxon>
        <taxon>Bacillati</taxon>
        <taxon>Actinomycetota</taxon>
        <taxon>Actinomycetes</taxon>
        <taxon>Streptosporangiales</taxon>
        <taxon>Thermomonosporaceae</taxon>
        <taxon>Actinomadura</taxon>
    </lineage>
</organism>
<evidence type="ECO:0000256" key="2">
    <source>
        <dbReference type="ARBA" id="ARBA00010199"/>
    </source>
</evidence>
<dbReference type="GO" id="GO:0015297">
    <property type="term" value="F:antiporter activity"/>
    <property type="evidence" value="ECO:0007669"/>
    <property type="project" value="InterPro"/>
</dbReference>
<reference evidence="8 9" key="1">
    <citation type="submission" date="2020-07" db="EMBL/GenBank/DDBJ databases">
        <title>Sequencing the genomes of 1000 actinobacteria strains.</title>
        <authorList>
            <person name="Klenk H.-P."/>
        </authorList>
    </citation>
    <scope>NUCLEOTIDE SEQUENCE [LARGE SCALE GENOMIC DNA]</scope>
    <source>
        <strain evidence="8 9">DSM 43461</strain>
    </source>
</reference>
<proteinExistence type="inferred from homology"/>
<dbReference type="EMBL" id="JACCBT010000001">
    <property type="protein sequence ID" value="NYE15396.1"/>
    <property type="molecule type" value="Genomic_DNA"/>
</dbReference>
<dbReference type="InterPro" id="IPR050222">
    <property type="entry name" value="MATE_MdtK"/>
</dbReference>
<dbReference type="InterPro" id="IPR002528">
    <property type="entry name" value="MATE_fam"/>
</dbReference>
<feature type="transmembrane region" description="Helical" evidence="7">
    <location>
        <begin position="356"/>
        <end position="378"/>
    </location>
</feature>
<dbReference type="RefSeq" id="WP_179836092.1">
    <property type="nucleotide sequence ID" value="NZ_BMRD01000020.1"/>
</dbReference>
<evidence type="ECO:0000256" key="1">
    <source>
        <dbReference type="ARBA" id="ARBA00003408"/>
    </source>
</evidence>
<keyword evidence="9" id="KW-1185">Reference proteome</keyword>
<evidence type="ECO:0000256" key="7">
    <source>
        <dbReference type="SAM" id="Phobius"/>
    </source>
</evidence>
<dbReference type="Pfam" id="PF01554">
    <property type="entry name" value="MatE"/>
    <property type="match status" value="2"/>
</dbReference>
<comment type="similarity">
    <text evidence="2">Belongs to the multi antimicrobial extrusion (MATE) (TC 2.A.66.1) family.</text>
</comment>
<sequence>MTAPTAQAAQSPQTVRAAHRRRIARLAAPMAAAQLLAIMVPIVIVAILGWMGDEAIRVRSLYFPLAFLFFGVQVAFDVTNQTITALRTGRGERDVGATTMSVAVVWLGTGLALGIGLSLAAPALADVLGADAQGKDLFVRFLRWMSLANLTLAWPVLCASALRGAGRAGPAALIMLVGSAVEVAGLAVLGFGCGLDIAALPLATALNGLTAGAFGMVVLARTGLLREWGWRPEVLGYLLRTGVPVSLTNIVMFGMNFAFVLMLKPFGPDVIAGFATATTVQNLVIMPAVVLGSAAAILMNQSLGASGREQVAAVLGAALRTTLAVYAVIVPVLWLLRGVIGHLTAENERIAGETARYIAIVGPSFVVLGLVLTALMALEQTGGARLALAASAVYVAGSVGIGALAGRGAGGPVPLYVTIGAMNTAGVLAVLAAVAFVRAQDRRRRTSREEPARGAAPPSPVRPD</sequence>
<keyword evidence="7" id="KW-0812">Transmembrane</keyword>
<feature type="transmembrane region" description="Helical" evidence="7">
    <location>
        <begin position="241"/>
        <end position="263"/>
    </location>
</feature>
<feature type="transmembrane region" description="Helical" evidence="7">
    <location>
        <begin position="171"/>
        <end position="191"/>
    </location>
</feature>